<dbReference type="GO" id="GO:0003924">
    <property type="term" value="F:GTPase activity"/>
    <property type="evidence" value="ECO:0007669"/>
    <property type="project" value="UniProtKB-UniRule"/>
</dbReference>
<evidence type="ECO:0000259" key="10">
    <source>
        <dbReference type="PROSITE" id="PS50823"/>
    </source>
</evidence>
<feature type="region of interest" description="G4" evidence="8">
    <location>
        <begin position="119"/>
        <end position="122"/>
    </location>
</feature>
<dbReference type="InterPro" id="IPR027417">
    <property type="entry name" value="P-loop_NTPase"/>
</dbReference>
<dbReference type="HAMAP" id="MF_00367">
    <property type="entry name" value="GTPase_Era"/>
    <property type="match status" value="1"/>
</dbReference>
<dbReference type="AlphaFoldDB" id="A0A096ACS2"/>
<feature type="binding site" evidence="7">
    <location>
        <begin position="119"/>
        <end position="122"/>
    </location>
    <ligand>
        <name>GTP</name>
        <dbReference type="ChEBI" id="CHEBI:37565"/>
    </ligand>
</feature>
<dbReference type="Gene3D" id="3.30.300.20">
    <property type="match status" value="1"/>
</dbReference>
<organism evidence="12 13">
    <name type="scientific">Prevotella bivia DNF00320</name>
    <dbReference type="NCBI Taxonomy" id="1401068"/>
    <lineage>
        <taxon>Bacteria</taxon>
        <taxon>Pseudomonadati</taxon>
        <taxon>Bacteroidota</taxon>
        <taxon>Bacteroidia</taxon>
        <taxon>Bacteroidales</taxon>
        <taxon>Prevotellaceae</taxon>
        <taxon>Prevotella</taxon>
    </lineage>
</organism>
<evidence type="ECO:0000256" key="5">
    <source>
        <dbReference type="ARBA" id="ARBA00022884"/>
    </source>
</evidence>
<dbReference type="NCBIfam" id="NF000908">
    <property type="entry name" value="PRK00089.1"/>
    <property type="match status" value="1"/>
</dbReference>
<evidence type="ECO:0000313" key="13">
    <source>
        <dbReference type="Proteomes" id="UP000029525"/>
    </source>
</evidence>
<dbReference type="GO" id="GO:0070181">
    <property type="term" value="F:small ribosomal subunit rRNA binding"/>
    <property type="evidence" value="ECO:0007669"/>
    <property type="project" value="UniProtKB-UniRule"/>
</dbReference>
<dbReference type="GO" id="GO:0005829">
    <property type="term" value="C:cytosol"/>
    <property type="evidence" value="ECO:0007669"/>
    <property type="project" value="TreeGrafter"/>
</dbReference>
<keyword evidence="6 7" id="KW-0342">GTP-binding</keyword>
<keyword evidence="7" id="KW-0472">Membrane</keyword>
<dbReference type="Gene3D" id="3.40.50.300">
    <property type="entry name" value="P-loop containing nucleotide triphosphate hydrolases"/>
    <property type="match status" value="1"/>
</dbReference>
<feature type="binding site" evidence="7">
    <location>
        <begin position="11"/>
        <end position="18"/>
    </location>
    <ligand>
        <name>GTP</name>
        <dbReference type="ChEBI" id="CHEBI:37565"/>
    </ligand>
</feature>
<feature type="region of interest" description="G1" evidence="8">
    <location>
        <begin position="11"/>
        <end position="18"/>
    </location>
</feature>
<dbReference type="FunFam" id="3.30.300.20:FF:000003">
    <property type="entry name" value="GTPase Era"/>
    <property type="match status" value="1"/>
</dbReference>
<dbReference type="Pfam" id="PF07650">
    <property type="entry name" value="KH_2"/>
    <property type="match status" value="1"/>
</dbReference>
<dbReference type="PROSITE" id="PS51713">
    <property type="entry name" value="G_ERA"/>
    <property type="match status" value="1"/>
</dbReference>
<accession>A0A096ACS2</accession>
<reference evidence="12 13" key="1">
    <citation type="submission" date="2014-07" db="EMBL/GenBank/DDBJ databases">
        <authorList>
            <person name="McCorrison J."/>
            <person name="Sanka R."/>
            <person name="Torralba M."/>
            <person name="Gillis M."/>
            <person name="Haft D.H."/>
            <person name="Methe B."/>
            <person name="Sutton G."/>
            <person name="Nelson K.E."/>
        </authorList>
    </citation>
    <scope>NUCLEOTIDE SEQUENCE [LARGE SCALE GENOMIC DNA]</scope>
    <source>
        <strain evidence="12 13">DNF00320</strain>
    </source>
</reference>
<comment type="subcellular location">
    <subcellularLocation>
        <location evidence="7">Cytoplasm</location>
    </subcellularLocation>
    <subcellularLocation>
        <location evidence="7">Cell membrane</location>
        <topology evidence="7">Peripheral membrane protein</topology>
    </subcellularLocation>
</comment>
<dbReference type="InterPro" id="IPR004044">
    <property type="entry name" value="KH_dom_type_2"/>
</dbReference>
<dbReference type="NCBIfam" id="TIGR00231">
    <property type="entry name" value="small_GTP"/>
    <property type="match status" value="1"/>
</dbReference>
<dbReference type="InterPro" id="IPR015946">
    <property type="entry name" value="KH_dom-like_a/b"/>
</dbReference>
<feature type="domain" description="KH type-2" evidence="10">
    <location>
        <begin position="192"/>
        <end position="276"/>
    </location>
</feature>
<feature type="domain" description="Era-type G" evidence="11">
    <location>
        <begin position="3"/>
        <end position="169"/>
    </location>
</feature>
<dbReference type="GO" id="GO:0005886">
    <property type="term" value="C:plasma membrane"/>
    <property type="evidence" value="ECO:0007669"/>
    <property type="project" value="UniProtKB-SubCell"/>
</dbReference>
<dbReference type="InterPro" id="IPR005662">
    <property type="entry name" value="GTPase_Era-like"/>
</dbReference>
<dbReference type="GO" id="GO:0000028">
    <property type="term" value="P:ribosomal small subunit assembly"/>
    <property type="evidence" value="ECO:0007669"/>
    <property type="project" value="TreeGrafter"/>
</dbReference>
<dbReference type="PROSITE" id="PS50823">
    <property type="entry name" value="KH_TYPE_2"/>
    <property type="match status" value="1"/>
</dbReference>
<dbReference type="Proteomes" id="UP000029525">
    <property type="component" value="Unassembled WGS sequence"/>
</dbReference>
<dbReference type="EMBL" id="JRNQ01000030">
    <property type="protein sequence ID" value="KGF44710.1"/>
    <property type="molecule type" value="Genomic_DNA"/>
</dbReference>
<evidence type="ECO:0000256" key="7">
    <source>
        <dbReference type="HAMAP-Rule" id="MF_00367"/>
    </source>
</evidence>
<protein>
    <recommendedName>
        <fullName evidence="2 7">GTPase Era</fullName>
    </recommendedName>
</protein>
<evidence type="ECO:0000256" key="1">
    <source>
        <dbReference type="ARBA" id="ARBA00007921"/>
    </source>
</evidence>
<feature type="region of interest" description="G3" evidence="8">
    <location>
        <begin position="58"/>
        <end position="61"/>
    </location>
</feature>
<dbReference type="CDD" id="cd22534">
    <property type="entry name" value="KH-II_Era"/>
    <property type="match status" value="1"/>
</dbReference>
<feature type="region of interest" description="G5" evidence="8">
    <location>
        <begin position="148"/>
        <end position="150"/>
    </location>
</feature>
<gene>
    <name evidence="7" type="primary">era</name>
    <name evidence="12" type="ORF">HMPREF0647_05750</name>
</gene>
<dbReference type="RefSeq" id="WP_036866984.1">
    <property type="nucleotide sequence ID" value="NZ_JRNQ01000030.1"/>
</dbReference>
<keyword evidence="7" id="KW-0963">Cytoplasm</keyword>
<keyword evidence="4 7" id="KW-0547">Nucleotide-binding</keyword>
<dbReference type="CDD" id="cd04163">
    <property type="entry name" value="Era"/>
    <property type="match status" value="1"/>
</dbReference>
<dbReference type="NCBIfam" id="TIGR00436">
    <property type="entry name" value="era"/>
    <property type="match status" value="1"/>
</dbReference>
<comment type="function">
    <text evidence="7">An essential GTPase that binds both GDP and GTP, with rapid nucleotide exchange. Plays a role in 16S rRNA processing and 30S ribosomal subunit biogenesis and possibly also in cell cycle regulation and energy metabolism.</text>
</comment>
<dbReference type="GO" id="GO:0005525">
    <property type="term" value="F:GTP binding"/>
    <property type="evidence" value="ECO:0007669"/>
    <property type="project" value="UniProtKB-UniRule"/>
</dbReference>
<sequence length="293" mass="33737">MHKAGFVNIVGNPNVGKSTLMNQLVGEKLSIATFKAQTTRHRIMGIVNTDDAQIVFSDTPGVLKPNYKMQEMMLQFSESALADADVLLYVTDVVEKPEKNMDFLEKVAKMRIPVILLINKIDESEQQKLGELVEKWHSLLPNAEILPISAQNKFGIDILLKRIYELLPESPAFFDKDQLTDKPAKFFVSEIIREKILRYYDKEIPYAVEVVVERFKEDDKQIHINAVIYVERSSQKGIIIGHQGQALKKVSTEARKSLERFFDKKIFLETFVKVDKDWRNSQKELNNFGYNPE</sequence>
<dbReference type="SUPFAM" id="SSF54814">
    <property type="entry name" value="Prokaryotic type KH domain (KH-domain type II)"/>
    <property type="match status" value="1"/>
</dbReference>
<dbReference type="PANTHER" id="PTHR42698:SF1">
    <property type="entry name" value="GTPASE ERA, MITOCHONDRIAL"/>
    <property type="match status" value="1"/>
</dbReference>
<feature type="binding site" evidence="7">
    <location>
        <begin position="58"/>
        <end position="62"/>
    </location>
    <ligand>
        <name>GTP</name>
        <dbReference type="ChEBI" id="CHEBI:37565"/>
    </ligand>
</feature>
<dbReference type="InterPro" id="IPR005225">
    <property type="entry name" value="Small_GTP-bd"/>
</dbReference>
<dbReference type="PANTHER" id="PTHR42698">
    <property type="entry name" value="GTPASE ERA"/>
    <property type="match status" value="1"/>
</dbReference>
<dbReference type="GO" id="GO:0043024">
    <property type="term" value="F:ribosomal small subunit binding"/>
    <property type="evidence" value="ECO:0007669"/>
    <property type="project" value="TreeGrafter"/>
</dbReference>
<dbReference type="SUPFAM" id="SSF52540">
    <property type="entry name" value="P-loop containing nucleoside triphosphate hydrolases"/>
    <property type="match status" value="1"/>
</dbReference>
<evidence type="ECO:0000256" key="2">
    <source>
        <dbReference type="ARBA" id="ARBA00020484"/>
    </source>
</evidence>
<dbReference type="InterPro" id="IPR009019">
    <property type="entry name" value="KH_sf_prok-type"/>
</dbReference>
<evidence type="ECO:0000313" key="12">
    <source>
        <dbReference type="EMBL" id="KGF44710.1"/>
    </source>
</evidence>
<dbReference type="InterPro" id="IPR006073">
    <property type="entry name" value="GTP-bd"/>
</dbReference>
<comment type="caution">
    <text evidence="12">The sequence shown here is derived from an EMBL/GenBank/DDBJ whole genome shotgun (WGS) entry which is preliminary data.</text>
</comment>
<keyword evidence="7" id="KW-1003">Cell membrane</keyword>
<keyword evidence="3 7" id="KW-0690">Ribosome biogenesis</keyword>
<comment type="similarity">
    <text evidence="1 7 8 9">Belongs to the TRAFAC class TrmE-Era-EngA-EngB-Septin-like GTPase superfamily. Era GTPase family.</text>
</comment>
<evidence type="ECO:0000259" key="11">
    <source>
        <dbReference type="PROSITE" id="PS51713"/>
    </source>
</evidence>
<keyword evidence="5 7" id="KW-0694">RNA-binding</keyword>
<dbReference type="OrthoDB" id="9805918at2"/>
<dbReference type="Pfam" id="PF01926">
    <property type="entry name" value="MMR_HSR1"/>
    <property type="match status" value="1"/>
</dbReference>
<evidence type="ECO:0000256" key="9">
    <source>
        <dbReference type="RuleBase" id="RU003761"/>
    </source>
</evidence>
<dbReference type="InterPro" id="IPR030388">
    <property type="entry name" value="G_ERA_dom"/>
</dbReference>
<name>A0A096ACS2_9BACT</name>
<comment type="subunit">
    <text evidence="7">Monomer.</text>
</comment>
<evidence type="ECO:0000256" key="8">
    <source>
        <dbReference type="PROSITE-ProRule" id="PRU01050"/>
    </source>
</evidence>
<proteinExistence type="inferred from homology"/>
<evidence type="ECO:0000256" key="6">
    <source>
        <dbReference type="ARBA" id="ARBA00023134"/>
    </source>
</evidence>
<evidence type="ECO:0000256" key="3">
    <source>
        <dbReference type="ARBA" id="ARBA00022517"/>
    </source>
</evidence>
<keyword evidence="7" id="KW-0699">rRNA-binding</keyword>
<evidence type="ECO:0000256" key="4">
    <source>
        <dbReference type="ARBA" id="ARBA00022741"/>
    </source>
</evidence>
<feature type="region of interest" description="G2" evidence="8">
    <location>
        <begin position="37"/>
        <end position="41"/>
    </location>
</feature>